<protein>
    <recommendedName>
        <fullName evidence="12">PDZ domain-containing protein</fullName>
    </recommendedName>
</protein>
<dbReference type="Proteomes" id="UP000824469">
    <property type="component" value="Unassembled WGS sequence"/>
</dbReference>
<evidence type="ECO:0000259" key="12">
    <source>
        <dbReference type="PROSITE" id="PS50106"/>
    </source>
</evidence>
<dbReference type="CDD" id="cd06163">
    <property type="entry name" value="S2P-M50_PDZ_RseP-like"/>
    <property type="match status" value="1"/>
</dbReference>
<sequence length="443" mass="47555">MLRLCNTTSCSSPASASGGCIFPFQTGSGHIQLHYRQRPRPCLPKLKHFRTIFPSVWCSRKSELYKRGSAVQGVIGMGIGLEGAESVLEAVAVLAVIVTVHECGHFLAAYLQRIHVSKFAIGFGPTLLKFDLKNVECSVRAIPLGGYVGFPDNDQDSGIPSDDKDLLKNRPILDRLLVTVAGVAANMIFAYSILFAQVFTVGMVEQEPFPGVLVPQVFSGSPAARDGMESGDVVLGVDGRLFGAREAAVFDLVDVIKKNPGKKMTFLVDRKGNLQLPVTPDVKSDGSGKIGVQLAPNSKIVRVKARDMGEGFVRAGEEFWRILGIVVEGLKQVFLNFSERASDVSGPVGIVAVGAEAARSSNLFQYAALVNLNLAVVNLLPLPALDGGYLALIALEAVRGGKKLPQHLEQAIMSSGITLVLFLGIFLIVRDTINLNLNLGFVR</sequence>
<comment type="subcellular location">
    <subcellularLocation>
        <location evidence="2">Membrane</location>
        <topology evidence="2">Multi-pass membrane protein</topology>
    </subcellularLocation>
</comment>
<comment type="caution">
    <text evidence="13">The sequence shown here is derived from an EMBL/GenBank/DDBJ whole genome shotgun (WGS) entry which is preliminary data.</text>
</comment>
<comment type="cofactor">
    <cofactor evidence="1">
        <name>Zn(2+)</name>
        <dbReference type="ChEBI" id="CHEBI:29105"/>
    </cofactor>
</comment>
<comment type="similarity">
    <text evidence="3">Belongs to the peptidase M50A family.</text>
</comment>
<evidence type="ECO:0000256" key="6">
    <source>
        <dbReference type="ARBA" id="ARBA00022801"/>
    </source>
</evidence>
<evidence type="ECO:0000256" key="10">
    <source>
        <dbReference type="ARBA" id="ARBA00023136"/>
    </source>
</evidence>
<dbReference type="EMBL" id="JAHRHJ020000004">
    <property type="protein sequence ID" value="KAH9317770.1"/>
    <property type="molecule type" value="Genomic_DNA"/>
</dbReference>
<dbReference type="PANTHER" id="PTHR42837:SF2">
    <property type="entry name" value="MEMBRANE METALLOPROTEASE ARASP2, CHLOROPLASTIC-RELATED"/>
    <property type="match status" value="1"/>
</dbReference>
<dbReference type="AlphaFoldDB" id="A0AA38GAA9"/>
<proteinExistence type="inferred from homology"/>
<keyword evidence="10 11" id="KW-0472">Membrane</keyword>
<evidence type="ECO:0000313" key="13">
    <source>
        <dbReference type="EMBL" id="KAH9317770.1"/>
    </source>
</evidence>
<feature type="transmembrane region" description="Helical" evidence="11">
    <location>
        <begin position="176"/>
        <end position="199"/>
    </location>
</feature>
<reference evidence="13 14" key="1">
    <citation type="journal article" date="2021" name="Nat. Plants">
        <title>The Taxus genome provides insights into paclitaxel biosynthesis.</title>
        <authorList>
            <person name="Xiong X."/>
            <person name="Gou J."/>
            <person name="Liao Q."/>
            <person name="Li Y."/>
            <person name="Zhou Q."/>
            <person name="Bi G."/>
            <person name="Li C."/>
            <person name="Du R."/>
            <person name="Wang X."/>
            <person name="Sun T."/>
            <person name="Guo L."/>
            <person name="Liang H."/>
            <person name="Lu P."/>
            <person name="Wu Y."/>
            <person name="Zhang Z."/>
            <person name="Ro D.K."/>
            <person name="Shang Y."/>
            <person name="Huang S."/>
            <person name="Yan J."/>
        </authorList>
    </citation>
    <scope>NUCLEOTIDE SEQUENCE [LARGE SCALE GENOMIC DNA]</scope>
    <source>
        <strain evidence="13">Ta-2019</strain>
    </source>
</reference>
<evidence type="ECO:0000256" key="3">
    <source>
        <dbReference type="ARBA" id="ARBA00009989"/>
    </source>
</evidence>
<dbReference type="PANTHER" id="PTHR42837">
    <property type="entry name" value="REGULATOR OF SIGMA-E PROTEASE RSEP"/>
    <property type="match status" value="1"/>
</dbReference>
<evidence type="ECO:0000256" key="7">
    <source>
        <dbReference type="ARBA" id="ARBA00022833"/>
    </source>
</evidence>
<dbReference type="InterPro" id="IPR036034">
    <property type="entry name" value="PDZ_sf"/>
</dbReference>
<keyword evidence="4" id="KW-0645">Protease</keyword>
<keyword evidence="6" id="KW-0378">Hydrolase</keyword>
<dbReference type="Gene3D" id="2.30.42.10">
    <property type="match status" value="1"/>
</dbReference>
<dbReference type="InterPro" id="IPR004387">
    <property type="entry name" value="Pept_M50_Zn"/>
</dbReference>
<evidence type="ECO:0000256" key="5">
    <source>
        <dbReference type="ARBA" id="ARBA00022692"/>
    </source>
</evidence>
<dbReference type="OMA" id="EYGHFWA"/>
<keyword evidence="8 11" id="KW-1133">Transmembrane helix</keyword>
<keyword evidence="7" id="KW-0862">Zinc</keyword>
<accession>A0AA38GAA9</accession>
<name>A0AA38GAA9_TAXCH</name>
<evidence type="ECO:0000256" key="9">
    <source>
        <dbReference type="ARBA" id="ARBA00023049"/>
    </source>
</evidence>
<dbReference type="InterPro" id="IPR001478">
    <property type="entry name" value="PDZ"/>
</dbReference>
<evidence type="ECO:0000256" key="11">
    <source>
        <dbReference type="SAM" id="Phobius"/>
    </source>
</evidence>
<evidence type="ECO:0000256" key="8">
    <source>
        <dbReference type="ARBA" id="ARBA00022989"/>
    </source>
</evidence>
<dbReference type="PROSITE" id="PS50106">
    <property type="entry name" value="PDZ"/>
    <property type="match status" value="1"/>
</dbReference>
<dbReference type="PROSITE" id="PS51257">
    <property type="entry name" value="PROKAR_LIPOPROTEIN"/>
    <property type="match status" value="1"/>
</dbReference>
<dbReference type="GO" id="GO:0006508">
    <property type="term" value="P:proteolysis"/>
    <property type="evidence" value="ECO:0007669"/>
    <property type="project" value="UniProtKB-KW"/>
</dbReference>
<gene>
    <name evidence="13" type="ORF">KI387_019539</name>
</gene>
<evidence type="ECO:0000256" key="1">
    <source>
        <dbReference type="ARBA" id="ARBA00001947"/>
    </source>
</evidence>
<evidence type="ECO:0000256" key="4">
    <source>
        <dbReference type="ARBA" id="ARBA00022670"/>
    </source>
</evidence>
<dbReference type="SUPFAM" id="SSF50156">
    <property type="entry name" value="PDZ domain-like"/>
    <property type="match status" value="1"/>
</dbReference>
<dbReference type="InterPro" id="IPR008915">
    <property type="entry name" value="Peptidase_M50"/>
</dbReference>
<dbReference type="SMART" id="SM00228">
    <property type="entry name" value="PDZ"/>
    <property type="match status" value="1"/>
</dbReference>
<keyword evidence="9" id="KW-0482">Metalloprotease</keyword>
<feature type="transmembrane region" description="Helical" evidence="11">
    <location>
        <begin position="411"/>
        <end position="429"/>
    </location>
</feature>
<dbReference type="GO" id="GO:0016020">
    <property type="term" value="C:membrane"/>
    <property type="evidence" value="ECO:0007669"/>
    <property type="project" value="UniProtKB-SubCell"/>
</dbReference>
<keyword evidence="5 11" id="KW-0812">Transmembrane</keyword>
<evidence type="ECO:0000313" key="14">
    <source>
        <dbReference type="Proteomes" id="UP000824469"/>
    </source>
</evidence>
<dbReference type="Pfam" id="PF02163">
    <property type="entry name" value="Peptidase_M50"/>
    <property type="match status" value="1"/>
</dbReference>
<keyword evidence="14" id="KW-1185">Reference proteome</keyword>
<evidence type="ECO:0000256" key="2">
    <source>
        <dbReference type="ARBA" id="ARBA00004141"/>
    </source>
</evidence>
<feature type="domain" description="PDZ" evidence="12">
    <location>
        <begin position="211"/>
        <end position="271"/>
    </location>
</feature>
<dbReference type="GO" id="GO:0004222">
    <property type="term" value="F:metalloendopeptidase activity"/>
    <property type="evidence" value="ECO:0007669"/>
    <property type="project" value="InterPro"/>
</dbReference>
<dbReference type="NCBIfam" id="TIGR00054">
    <property type="entry name" value="RIP metalloprotease RseP"/>
    <property type="match status" value="1"/>
</dbReference>
<organism evidence="13 14">
    <name type="scientific">Taxus chinensis</name>
    <name type="common">Chinese yew</name>
    <name type="synonym">Taxus wallichiana var. chinensis</name>
    <dbReference type="NCBI Taxonomy" id="29808"/>
    <lineage>
        <taxon>Eukaryota</taxon>
        <taxon>Viridiplantae</taxon>
        <taxon>Streptophyta</taxon>
        <taxon>Embryophyta</taxon>
        <taxon>Tracheophyta</taxon>
        <taxon>Spermatophyta</taxon>
        <taxon>Pinopsida</taxon>
        <taxon>Pinidae</taxon>
        <taxon>Conifers II</taxon>
        <taxon>Cupressales</taxon>
        <taxon>Taxaceae</taxon>
        <taxon>Taxus</taxon>
    </lineage>
</organism>